<feature type="chain" id="PRO_5045955193" evidence="13">
    <location>
        <begin position="20"/>
        <end position="781"/>
    </location>
</feature>
<keyword evidence="13" id="KW-0732">Signal</keyword>
<dbReference type="EMBL" id="JAJNEC010000004">
    <property type="protein sequence ID" value="MCD2422185.1"/>
    <property type="molecule type" value="Genomic_DNA"/>
</dbReference>
<comment type="subcellular location">
    <subcellularLocation>
        <location evidence="1 11">Cell outer membrane</location>
        <topology evidence="1 11">Multi-pass membrane protein</topology>
    </subcellularLocation>
</comment>
<comment type="caution">
    <text evidence="16">The sequence shown here is derived from an EMBL/GenBank/DDBJ whole genome shotgun (WGS) entry which is preliminary data.</text>
</comment>
<keyword evidence="8 12" id="KW-0798">TonB box</keyword>
<dbReference type="Pfam" id="PF07715">
    <property type="entry name" value="Plug"/>
    <property type="match status" value="1"/>
</dbReference>
<feature type="domain" description="TonB-dependent receptor-like beta-barrel" evidence="14">
    <location>
        <begin position="298"/>
        <end position="738"/>
    </location>
</feature>
<dbReference type="Gene3D" id="2.60.40.1120">
    <property type="entry name" value="Carboxypeptidase-like, regulatory domain"/>
    <property type="match status" value="1"/>
</dbReference>
<evidence type="ECO:0000256" key="7">
    <source>
        <dbReference type="ARBA" id="ARBA00023065"/>
    </source>
</evidence>
<keyword evidence="5 11" id="KW-0812">Transmembrane</keyword>
<dbReference type="SUPFAM" id="SSF56935">
    <property type="entry name" value="Porins"/>
    <property type="match status" value="1"/>
</dbReference>
<dbReference type="PANTHER" id="PTHR32552">
    <property type="entry name" value="FERRICHROME IRON RECEPTOR-RELATED"/>
    <property type="match status" value="1"/>
</dbReference>
<keyword evidence="9 11" id="KW-0472">Membrane</keyword>
<dbReference type="InterPro" id="IPR000531">
    <property type="entry name" value="Beta-barrel_TonB"/>
</dbReference>
<dbReference type="Gene3D" id="2.170.130.10">
    <property type="entry name" value="TonB-dependent receptor, plug domain"/>
    <property type="match status" value="1"/>
</dbReference>
<proteinExistence type="inferred from homology"/>
<evidence type="ECO:0000256" key="13">
    <source>
        <dbReference type="SAM" id="SignalP"/>
    </source>
</evidence>
<keyword evidence="10 11" id="KW-0998">Cell outer membrane</keyword>
<evidence type="ECO:0000256" key="10">
    <source>
        <dbReference type="ARBA" id="ARBA00023237"/>
    </source>
</evidence>
<evidence type="ECO:0000256" key="1">
    <source>
        <dbReference type="ARBA" id="ARBA00004571"/>
    </source>
</evidence>
<feature type="domain" description="TonB-dependent receptor plug" evidence="15">
    <location>
        <begin position="113"/>
        <end position="221"/>
    </location>
</feature>
<reference evidence="16 17" key="1">
    <citation type="submission" date="2021-11" db="EMBL/GenBank/DDBJ databases">
        <title>Genomic of Niabella pedocola.</title>
        <authorList>
            <person name="Wu T."/>
        </authorList>
    </citation>
    <scope>NUCLEOTIDE SEQUENCE [LARGE SCALE GENOMIC DNA]</scope>
    <source>
        <strain evidence="16 17">JCM 31011</strain>
    </source>
</reference>
<keyword evidence="3 11" id="KW-1134">Transmembrane beta strand</keyword>
<dbReference type="InterPro" id="IPR036942">
    <property type="entry name" value="Beta-barrel_TonB_sf"/>
</dbReference>
<evidence type="ECO:0000256" key="9">
    <source>
        <dbReference type="ARBA" id="ARBA00023136"/>
    </source>
</evidence>
<evidence type="ECO:0000259" key="15">
    <source>
        <dbReference type="Pfam" id="PF07715"/>
    </source>
</evidence>
<dbReference type="InterPro" id="IPR012910">
    <property type="entry name" value="Plug_dom"/>
</dbReference>
<evidence type="ECO:0000256" key="3">
    <source>
        <dbReference type="ARBA" id="ARBA00022452"/>
    </source>
</evidence>
<comment type="similarity">
    <text evidence="11 12">Belongs to the TonB-dependent receptor family.</text>
</comment>
<dbReference type="PANTHER" id="PTHR32552:SF81">
    <property type="entry name" value="TONB-DEPENDENT OUTER MEMBRANE RECEPTOR"/>
    <property type="match status" value="1"/>
</dbReference>
<gene>
    <name evidence="16" type="ORF">LQ567_05385</name>
</gene>
<evidence type="ECO:0000256" key="4">
    <source>
        <dbReference type="ARBA" id="ARBA00022496"/>
    </source>
</evidence>
<keyword evidence="7" id="KW-0406">Ion transport</keyword>
<dbReference type="Pfam" id="PF00593">
    <property type="entry name" value="TonB_dep_Rec_b-barrel"/>
    <property type="match status" value="1"/>
</dbReference>
<protein>
    <submittedName>
        <fullName evidence="16">TonB-dependent receptor</fullName>
    </submittedName>
</protein>
<evidence type="ECO:0000256" key="8">
    <source>
        <dbReference type="ARBA" id="ARBA00023077"/>
    </source>
</evidence>
<dbReference type="RefSeq" id="WP_231003088.1">
    <property type="nucleotide sequence ID" value="NZ_JAJNEC010000004.1"/>
</dbReference>
<evidence type="ECO:0000256" key="5">
    <source>
        <dbReference type="ARBA" id="ARBA00022692"/>
    </source>
</evidence>
<name>A0ABS8PMU8_9BACT</name>
<dbReference type="InterPro" id="IPR008969">
    <property type="entry name" value="CarboxyPept-like_regulatory"/>
</dbReference>
<keyword evidence="4" id="KW-0410">Iron transport</keyword>
<dbReference type="Gene3D" id="2.40.170.20">
    <property type="entry name" value="TonB-dependent receptor, beta-barrel domain"/>
    <property type="match status" value="1"/>
</dbReference>
<keyword evidence="2 11" id="KW-0813">Transport</keyword>
<accession>A0ABS8PMU8</accession>
<sequence length="781" mass="85986">MKFFTILCIGVLYGSTLLAQPSLTGKITDKQTGEPLTGATIKAGMQTATTSVNGTFTLLLQQHPMQLTVSFAGYETKIIRIPEHPPFLHIALVGNSVNLSTVSVTGYQTNRKLLETAGSIGVLNAGVLGRGDHMDIMAAMNTIPGVKMEAYSAGNYRISIRGSLINNPWGIRNVRIYWNDIPLSSPDGTAQKSIDFDPAIIGSMEVLKGPSGSMYGAGNGGVLLIKNTSAALGQHTLEAGYTAGSYGFSRFTASYKTADSNFNLSANVVRQRYDGYRENNWGNKDLVNIFSEYRPNEKRSLSFFVTHTTGSLGIAGGLTKSQADSMPRQAVAYNRENKTSVKNYNATALGASQAYHFSDHFSNTTSVYGNFQTYDHPFGSSSYYNGYLKESLTGYGARTKFMYAPYLGRIKSRFSLGGEYQYQHQFGNTFTIINDVPGTWPEPGDLRQNDIVMSASRALFAQAEFDLPLQLLLTAGASYNHLSYDILDLLKDSGHVSYTGLLNFPDRISPRIGLVKKLTRNVAAHASMSYGYSPPPVSEINNYDGTLNKEIRPEDGRNYEVGLRGSVLKTRLNFDITAYQLFLKNAIVPVAKPNGTTAYKNAGAARQKGLEAFVSYILVNDPLSPVSFMKPWISYTFNDYRFTDYKTQSFDWSSSTVVTRDHSGKHVTGVVPHSLSAGADIDTRYGLFCNIIYYYYDKIPLNDANTYYSDPYALLNIKLGFKKEWDRLGLELAAGVNNALNTAYSSLILYNADANGIPPQFYNPSAGINYYTGVTLKYNFK</sequence>
<evidence type="ECO:0000256" key="6">
    <source>
        <dbReference type="ARBA" id="ARBA00023004"/>
    </source>
</evidence>
<keyword evidence="17" id="KW-1185">Reference proteome</keyword>
<feature type="signal peptide" evidence="13">
    <location>
        <begin position="1"/>
        <end position="19"/>
    </location>
</feature>
<keyword evidence="6" id="KW-0408">Iron</keyword>
<evidence type="ECO:0000313" key="16">
    <source>
        <dbReference type="EMBL" id="MCD2422185.1"/>
    </source>
</evidence>
<dbReference type="InterPro" id="IPR037066">
    <property type="entry name" value="Plug_dom_sf"/>
</dbReference>
<evidence type="ECO:0000259" key="14">
    <source>
        <dbReference type="Pfam" id="PF00593"/>
    </source>
</evidence>
<evidence type="ECO:0000256" key="2">
    <source>
        <dbReference type="ARBA" id="ARBA00022448"/>
    </source>
</evidence>
<evidence type="ECO:0000256" key="12">
    <source>
        <dbReference type="RuleBase" id="RU003357"/>
    </source>
</evidence>
<organism evidence="16 17">
    <name type="scientific">Niabella pedocola</name>
    <dbReference type="NCBI Taxonomy" id="1752077"/>
    <lineage>
        <taxon>Bacteria</taxon>
        <taxon>Pseudomonadati</taxon>
        <taxon>Bacteroidota</taxon>
        <taxon>Chitinophagia</taxon>
        <taxon>Chitinophagales</taxon>
        <taxon>Chitinophagaceae</taxon>
        <taxon>Niabella</taxon>
    </lineage>
</organism>
<keyword evidence="16" id="KW-0675">Receptor</keyword>
<dbReference type="InterPro" id="IPR039426">
    <property type="entry name" value="TonB-dep_rcpt-like"/>
</dbReference>
<dbReference type="Proteomes" id="UP001199816">
    <property type="component" value="Unassembled WGS sequence"/>
</dbReference>
<dbReference type="Pfam" id="PF13715">
    <property type="entry name" value="CarbopepD_reg_2"/>
    <property type="match status" value="1"/>
</dbReference>
<dbReference type="SUPFAM" id="SSF49464">
    <property type="entry name" value="Carboxypeptidase regulatory domain-like"/>
    <property type="match status" value="1"/>
</dbReference>
<evidence type="ECO:0000256" key="11">
    <source>
        <dbReference type="PROSITE-ProRule" id="PRU01360"/>
    </source>
</evidence>
<dbReference type="PROSITE" id="PS52016">
    <property type="entry name" value="TONB_DEPENDENT_REC_3"/>
    <property type="match status" value="1"/>
</dbReference>
<evidence type="ECO:0000313" key="17">
    <source>
        <dbReference type="Proteomes" id="UP001199816"/>
    </source>
</evidence>